<proteinExistence type="predicted"/>
<name>A0A2P2R4D0_RHIMU</name>
<organism evidence="1">
    <name type="scientific">Rhizophora mucronata</name>
    <name type="common">Asiatic mangrove</name>
    <dbReference type="NCBI Taxonomy" id="61149"/>
    <lineage>
        <taxon>Eukaryota</taxon>
        <taxon>Viridiplantae</taxon>
        <taxon>Streptophyta</taxon>
        <taxon>Embryophyta</taxon>
        <taxon>Tracheophyta</taxon>
        <taxon>Spermatophyta</taxon>
        <taxon>Magnoliopsida</taxon>
        <taxon>eudicotyledons</taxon>
        <taxon>Gunneridae</taxon>
        <taxon>Pentapetalae</taxon>
        <taxon>rosids</taxon>
        <taxon>fabids</taxon>
        <taxon>Malpighiales</taxon>
        <taxon>Rhizophoraceae</taxon>
        <taxon>Rhizophora</taxon>
    </lineage>
</organism>
<dbReference type="AlphaFoldDB" id="A0A2P2R4D0"/>
<accession>A0A2P2R4D0</accession>
<evidence type="ECO:0000313" key="1">
    <source>
        <dbReference type="EMBL" id="MBX74027.1"/>
    </source>
</evidence>
<protein>
    <submittedName>
        <fullName evidence="1">Uncharacterized protein</fullName>
    </submittedName>
</protein>
<dbReference type="EMBL" id="GGEC01093543">
    <property type="protein sequence ID" value="MBX74027.1"/>
    <property type="molecule type" value="Transcribed_RNA"/>
</dbReference>
<sequence length="57" mass="6472">MKNLKNFITLFLSKGVISSIRKSTESSFQVLQQTLVKGNLKIKTMPSFLLVGRPFKQ</sequence>
<reference evidence="1" key="1">
    <citation type="submission" date="2018-02" db="EMBL/GenBank/DDBJ databases">
        <title>Rhizophora mucronata_Transcriptome.</title>
        <authorList>
            <person name="Meera S.P."/>
            <person name="Sreeshan A."/>
            <person name="Augustine A."/>
        </authorList>
    </citation>
    <scope>NUCLEOTIDE SEQUENCE</scope>
    <source>
        <tissue evidence="1">Leaf</tissue>
    </source>
</reference>